<keyword evidence="3" id="KW-0479">Metal-binding</keyword>
<dbReference type="AlphaFoldDB" id="N0AZW0"/>
<dbReference type="STRING" id="670307.HYPDE_25248"/>
<name>N0AZW0_9HYPH</name>
<organism evidence="9 10">
    <name type="scientific">Hyphomicrobium denitrificans 1NES1</name>
    <dbReference type="NCBI Taxonomy" id="670307"/>
    <lineage>
        <taxon>Bacteria</taxon>
        <taxon>Pseudomonadati</taxon>
        <taxon>Pseudomonadota</taxon>
        <taxon>Alphaproteobacteria</taxon>
        <taxon>Hyphomicrobiales</taxon>
        <taxon>Hyphomicrobiaceae</taxon>
        <taxon>Hyphomicrobium</taxon>
    </lineage>
</organism>
<evidence type="ECO:0000256" key="1">
    <source>
        <dbReference type="ARBA" id="ARBA00022630"/>
    </source>
</evidence>
<dbReference type="Pfam" id="PF22289">
    <property type="entry name" value="DmmA-like_C"/>
    <property type="match status" value="1"/>
</dbReference>
<dbReference type="eggNOG" id="ENOG502Z8T2">
    <property type="taxonomic scope" value="Bacteria"/>
</dbReference>
<dbReference type="InterPro" id="IPR048037">
    <property type="entry name" value="DmmA-like_C"/>
</dbReference>
<keyword evidence="6" id="KW-0411">Iron-sulfur</keyword>
<keyword evidence="5" id="KW-0408">Iron</keyword>
<reference evidence="9 10" key="1">
    <citation type="journal article" date="2013" name="Genome Announc.">
        <title>Genome sequences for three denitrifying bacterial strains isolated from a uranium- and nitrate-contaminated subsurface environment.</title>
        <authorList>
            <person name="Venkatramanan R."/>
            <person name="Prakash O."/>
            <person name="Woyke T."/>
            <person name="Chain P."/>
            <person name="Goodwin L.A."/>
            <person name="Watson D."/>
            <person name="Brooks S."/>
            <person name="Kostka J.E."/>
            <person name="Green S.J."/>
        </authorList>
    </citation>
    <scope>NUCLEOTIDE SEQUENCE [LARGE SCALE GENOMIC DNA]</scope>
    <source>
        <strain evidence="9 10">1NES1</strain>
    </source>
</reference>
<dbReference type="HOGENOM" id="CLU_117628_0_0_5"/>
<keyword evidence="10" id="KW-1185">Reference proteome</keyword>
<dbReference type="GO" id="GO:0046872">
    <property type="term" value="F:metal ion binding"/>
    <property type="evidence" value="ECO:0007669"/>
    <property type="project" value="UniProtKB-KW"/>
</dbReference>
<keyword evidence="1" id="KW-0285">Flavoprotein</keyword>
<dbReference type="NCBIfam" id="NF041259">
    <property type="entry name" value="mono_DmmA_fam"/>
    <property type="match status" value="1"/>
</dbReference>
<feature type="domain" description="Dimethylamine monooxygenase subunit DmmA-like N-terminal" evidence="8">
    <location>
        <begin position="5"/>
        <end position="124"/>
    </location>
</feature>
<evidence type="ECO:0000313" key="9">
    <source>
        <dbReference type="EMBL" id="AGK56734.1"/>
    </source>
</evidence>
<evidence type="ECO:0000313" key="10">
    <source>
        <dbReference type="Proteomes" id="UP000005952"/>
    </source>
</evidence>
<dbReference type="KEGG" id="hdt:HYPDE_25248"/>
<sequence length="196" mass="21172">MLVSGIKSRPNYPGLKPDANAKQNVIVTDADGAGAVADMMRQVDSNFAGRSVVLLVGPGDFRACEQFKFASVWSIPTIATAINRLANVLQHGRMGLRLYVAGTEPLIGQVVKTAVENGIEHNSVRTEHRGSTKRRVQCVHCKGITEDVTANPVACAHCGMALLVRDHYSRRYAAFMGVRIDAEAPGEIPQSLGEFK</sequence>
<evidence type="ECO:0000256" key="2">
    <source>
        <dbReference type="ARBA" id="ARBA00022714"/>
    </source>
</evidence>
<evidence type="ECO:0000256" key="6">
    <source>
        <dbReference type="ARBA" id="ARBA00023014"/>
    </source>
</evidence>
<feature type="domain" description="Dimethylamine monooxygenase subunit DmmA-like C-terminal" evidence="7">
    <location>
        <begin position="135"/>
        <end position="178"/>
    </location>
</feature>
<keyword evidence="4" id="KW-0560">Oxidoreductase</keyword>
<dbReference type="GO" id="GO:0016491">
    <property type="term" value="F:oxidoreductase activity"/>
    <property type="evidence" value="ECO:0007669"/>
    <property type="project" value="UniProtKB-KW"/>
</dbReference>
<dbReference type="GO" id="GO:0051537">
    <property type="term" value="F:2 iron, 2 sulfur cluster binding"/>
    <property type="evidence" value="ECO:0007669"/>
    <property type="project" value="UniProtKB-KW"/>
</dbReference>
<dbReference type="InterPro" id="IPR054582">
    <property type="entry name" value="DmmA-like_N"/>
</dbReference>
<gene>
    <name evidence="9" type="ORF">HYPDE_25248</name>
</gene>
<dbReference type="Pfam" id="PF22290">
    <property type="entry name" value="DmmA-like_N"/>
    <property type="match status" value="1"/>
</dbReference>
<evidence type="ECO:0000256" key="3">
    <source>
        <dbReference type="ARBA" id="ARBA00022723"/>
    </source>
</evidence>
<evidence type="ECO:0000256" key="5">
    <source>
        <dbReference type="ARBA" id="ARBA00023004"/>
    </source>
</evidence>
<dbReference type="OrthoDB" id="6955242at2"/>
<dbReference type="Proteomes" id="UP000005952">
    <property type="component" value="Chromosome"/>
</dbReference>
<dbReference type="EMBL" id="CP005587">
    <property type="protein sequence ID" value="AGK56734.1"/>
    <property type="molecule type" value="Genomic_DNA"/>
</dbReference>
<evidence type="ECO:0000259" key="7">
    <source>
        <dbReference type="Pfam" id="PF22289"/>
    </source>
</evidence>
<evidence type="ECO:0000256" key="4">
    <source>
        <dbReference type="ARBA" id="ARBA00023002"/>
    </source>
</evidence>
<evidence type="ECO:0000259" key="8">
    <source>
        <dbReference type="Pfam" id="PF22290"/>
    </source>
</evidence>
<dbReference type="RefSeq" id="WP_015596771.1">
    <property type="nucleotide sequence ID" value="NC_021172.1"/>
</dbReference>
<keyword evidence="2" id="KW-0001">2Fe-2S</keyword>
<accession>N0AZW0</accession>
<proteinExistence type="predicted"/>
<protein>
    <submittedName>
        <fullName evidence="9">Uncharacterized protein</fullName>
    </submittedName>
</protein>